<keyword evidence="3" id="KW-0614">Plasmid</keyword>
<organism evidence="3 4">
    <name type="scientific">Hymenobacter volaticus</name>
    <dbReference type="NCBI Taxonomy" id="2932254"/>
    <lineage>
        <taxon>Bacteria</taxon>
        <taxon>Pseudomonadati</taxon>
        <taxon>Bacteroidota</taxon>
        <taxon>Cytophagia</taxon>
        <taxon>Cytophagales</taxon>
        <taxon>Hymenobacteraceae</taxon>
        <taxon>Hymenobacter</taxon>
    </lineage>
</organism>
<evidence type="ECO:0000313" key="3">
    <source>
        <dbReference type="EMBL" id="UOQ69630.1"/>
    </source>
</evidence>
<reference evidence="3" key="1">
    <citation type="submission" date="2022-04" db="EMBL/GenBank/DDBJ databases">
        <title>Hymenobacter sp. isolated from the air.</title>
        <authorList>
            <person name="Won M."/>
            <person name="Lee C.-M."/>
            <person name="Woen H.-Y."/>
            <person name="Kwon S.-W."/>
        </authorList>
    </citation>
    <scope>NUCLEOTIDE SEQUENCE</scope>
    <source>
        <strain evidence="3">5420S-77</strain>
        <plasmid evidence="3">unnamed6</plasmid>
    </source>
</reference>
<keyword evidence="4" id="KW-1185">Reference proteome</keyword>
<dbReference type="Gene3D" id="3.40.50.720">
    <property type="entry name" value="NAD(P)-binding Rossmann-like Domain"/>
    <property type="match status" value="1"/>
</dbReference>
<dbReference type="Proteomes" id="UP000830401">
    <property type="component" value="Plasmid unnamed6"/>
</dbReference>
<dbReference type="PANTHER" id="PTHR43355">
    <property type="entry name" value="FLAVIN REDUCTASE (NADPH)"/>
    <property type="match status" value="1"/>
</dbReference>
<accession>A0ABY4GFD4</accession>
<name>A0ABY4GFD4_9BACT</name>
<dbReference type="InterPro" id="IPR016040">
    <property type="entry name" value="NAD(P)-bd_dom"/>
</dbReference>
<dbReference type="InterPro" id="IPR036291">
    <property type="entry name" value="NAD(P)-bd_dom_sf"/>
</dbReference>
<evidence type="ECO:0000256" key="1">
    <source>
        <dbReference type="SAM" id="Phobius"/>
    </source>
</evidence>
<feature type="transmembrane region" description="Helical" evidence="1">
    <location>
        <begin position="97"/>
        <end position="119"/>
    </location>
</feature>
<protein>
    <submittedName>
        <fullName evidence="3">NAD(P)H-binding protein</fullName>
    </submittedName>
</protein>
<sequence>MHITVIGASSGVGLLTVQQALAKGHYVTTLSRTTGTLPNHPRLTKAIGSATSAADLGRVLAGAEAVLVTVGTTKKNATPLFTDTARALLEATASAPLTAPVLVLTGFGAGASAAFLGWFMRLVIQLFLKQEYIDKTRLEEMLTHSSLQWEIVRPGILTNDPQTGTYRVLPNLTSGMKVGKIARADVADFLLRQAEHPTFLHQYPALTN</sequence>
<dbReference type="Pfam" id="PF13460">
    <property type="entry name" value="NAD_binding_10"/>
    <property type="match status" value="1"/>
</dbReference>
<dbReference type="EMBL" id="CP095067">
    <property type="protein sequence ID" value="UOQ69630.1"/>
    <property type="molecule type" value="Genomic_DNA"/>
</dbReference>
<evidence type="ECO:0000313" key="4">
    <source>
        <dbReference type="Proteomes" id="UP000830401"/>
    </source>
</evidence>
<feature type="domain" description="NAD(P)-binding" evidence="2">
    <location>
        <begin position="7"/>
        <end position="197"/>
    </location>
</feature>
<dbReference type="InterPro" id="IPR051606">
    <property type="entry name" value="Polyketide_Oxido-like"/>
</dbReference>
<keyword evidence="1" id="KW-0472">Membrane</keyword>
<evidence type="ECO:0000259" key="2">
    <source>
        <dbReference type="Pfam" id="PF13460"/>
    </source>
</evidence>
<dbReference type="PANTHER" id="PTHR43355:SF2">
    <property type="entry name" value="FLAVIN REDUCTASE (NADPH)"/>
    <property type="match status" value="1"/>
</dbReference>
<keyword evidence="1" id="KW-1133">Transmembrane helix</keyword>
<gene>
    <name evidence="3" type="ORF">MUN86_29460</name>
</gene>
<geneLocation type="plasmid" evidence="3 4">
    <name>unnamed6</name>
</geneLocation>
<dbReference type="RefSeq" id="WP_245127476.1">
    <property type="nucleotide sequence ID" value="NZ_CP095067.1"/>
</dbReference>
<keyword evidence="1" id="KW-0812">Transmembrane</keyword>
<dbReference type="SUPFAM" id="SSF51735">
    <property type="entry name" value="NAD(P)-binding Rossmann-fold domains"/>
    <property type="match status" value="1"/>
</dbReference>
<proteinExistence type="predicted"/>